<dbReference type="GO" id="GO:0051082">
    <property type="term" value="F:unfolded protein binding"/>
    <property type="evidence" value="ECO:0007669"/>
    <property type="project" value="TreeGrafter"/>
</dbReference>
<dbReference type="CDD" id="cd06526">
    <property type="entry name" value="metazoan_ACD"/>
    <property type="match status" value="1"/>
</dbReference>
<dbReference type="Gene3D" id="2.60.40.790">
    <property type="match status" value="1"/>
</dbReference>
<dbReference type="InterPro" id="IPR001436">
    <property type="entry name" value="Alpha-crystallin/sHSP_animal"/>
</dbReference>
<feature type="compositionally biased region" description="Polar residues" evidence="3">
    <location>
        <begin position="677"/>
        <end position="691"/>
    </location>
</feature>
<dbReference type="GO" id="GO:0005737">
    <property type="term" value="C:cytoplasm"/>
    <property type="evidence" value="ECO:0007669"/>
    <property type="project" value="TreeGrafter"/>
</dbReference>
<feature type="compositionally biased region" description="Polar residues" evidence="3">
    <location>
        <begin position="282"/>
        <end position="303"/>
    </location>
</feature>
<evidence type="ECO:0000256" key="2">
    <source>
        <dbReference type="RuleBase" id="RU003616"/>
    </source>
</evidence>
<feature type="compositionally biased region" description="Low complexity" evidence="3">
    <location>
        <begin position="692"/>
        <end position="720"/>
    </location>
</feature>
<reference evidence="5 6" key="1">
    <citation type="journal article" date="2024" name="BMC Genomics">
        <title>Genome assembly of redclaw crayfish (Cherax quadricarinatus) provides insights into its immune adaptation and hypoxia tolerance.</title>
        <authorList>
            <person name="Liu Z."/>
            <person name="Zheng J."/>
            <person name="Li H."/>
            <person name="Fang K."/>
            <person name="Wang S."/>
            <person name="He J."/>
            <person name="Zhou D."/>
            <person name="Weng S."/>
            <person name="Chi M."/>
            <person name="Gu Z."/>
            <person name="He J."/>
            <person name="Li F."/>
            <person name="Wang M."/>
        </authorList>
    </citation>
    <scope>NUCLEOTIDE SEQUENCE [LARGE SCALE GENOMIC DNA]</scope>
    <source>
        <strain evidence="5">ZL_2023a</strain>
    </source>
</reference>
<accession>A0AAW0VZK6</accession>
<feature type="compositionally biased region" description="Polar residues" evidence="3">
    <location>
        <begin position="477"/>
        <end position="488"/>
    </location>
</feature>
<feature type="compositionally biased region" description="Low complexity" evidence="3">
    <location>
        <begin position="415"/>
        <end position="441"/>
    </location>
</feature>
<evidence type="ECO:0000256" key="3">
    <source>
        <dbReference type="SAM" id="MobiDB-lite"/>
    </source>
</evidence>
<feature type="region of interest" description="Disordered" evidence="3">
    <location>
        <begin position="671"/>
        <end position="720"/>
    </location>
</feature>
<dbReference type="GO" id="GO:0009408">
    <property type="term" value="P:response to heat"/>
    <property type="evidence" value="ECO:0007669"/>
    <property type="project" value="TreeGrafter"/>
</dbReference>
<comment type="caution">
    <text evidence="5">The sequence shown here is derived from an EMBL/GenBank/DDBJ whole genome shotgun (WGS) entry which is preliminary data.</text>
</comment>
<dbReference type="EMBL" id="JARKIK010000094">
    <property type="protein sequence ID" value="KAK8722617.1"/>
    <property type="molecule type" value="Genomic_DNA"/>
</dbReference>
<feature type="compositionally biased region" description="Pro residues" evidence="3">
    <location>
        <begin position="391"/>
        <end position="414"/>
    </location>
</feature>
<dbReference type="PRINTS" id="PR00299">
    <property type="entry name" value="ACRYSTALLIN"/>
</dbReference>
<evidence type="ECO:0000313" key="5">
    <source>
        <dbReference type="EMBL" id="KAK8722618.1"/>
    </source>
</evidence>
<dbReference type="GO" id="GO:0005634">
    <property type="term" value="C:nucleus"/>
    <property type="evidence" value="ECO:0007669"/>
    <property type="project" value="TreeGrafter"/>
</dbReference>
<dbReference type="GO" id="GO:0042026">
    <property type="term" value="P:protein refolding"/>
    <property type="evidence" value="ECO:0007669"/>
    <property type="project" value="TreeGrafter"/>
</dbReference>
<dbReference type="SUPFAM" id="SSF49764">
    <property type="entry name" value="HSP20-like chaperones"/>
    <property type="match status" value="1"/>
</dbReference>
<feature type="domain" description="SHSP" evidence="4">
    <location>
        <begin position="68"/>
        <end position="176"/>
    </location>
</feature>
<proteinExistence type="inferred from homology"/>
<feature type="region of interest" description="Disordered" evidence="3">
    <location>
        <begin position="163"/>
        <end position="596"/>
    </location>
</feature>
<dbReference type="Proteomes" id="UP001445076">
    <property type="component" value="Unassembled WGS sequence"/>
</dbReference>
<organism evidence="5 6">
    <name type="scientific">Cherax quadricarinatus</name>
    <name type="common">Australian red claw crayfish</name>
    <dbReference type="NCBI Taxonomy" id="27406"/>
    <lineage>
        <taxon>Eukaryota</taxon>
        <taxon>Metazoa</taxon>
        <taxon>Ecdysozoa</taxon>
        <taxon>Arthropoda</taxon>
        <taxon>Crustacea</taxon>
        <taxon>Multicrustacea</taxon>
        <taxon>Malacostraca</taxon>
        <taxon>Eumalacostraca</taxon>
        <taxon>Eucarida</taxon>
        <taxon>Decapoda</taxon>
        <taxon>Pleocyemata</taxon>
        <taxon>Astacidea</taxon>
        <taxon>Parastacoidea</taxon>
        <taxon>Parastacidae</taxon>
        <taxon>Cherax</taxon>
    </lineage>
</organism>
<feature type="compositionally biased region" description="Basic and acidic residues" evidence="3">
    <location>
        <begin position="223"/>
        <end position="232"/>
    </location>
</feature>
<dbReference type="InterPro" id="IPR008978">
    <property type="entry name" value="HSP20-like_chaperone"/>
</dbReference>
<evidence type="ECO:0000313" key="6">
    <source>
        <dbReference type="Proteomes" id="UP001445076"/>
    </source>
</evidence>
<feature type="compositionally biased region" description="Low complexity" evidence="3">
    <location>
        <begin position="569"/>
        <end position="591"/>
    </location>
</feature>
<comment type="similarity">
    <text evidence="1 2">Belongs to the small heat shock protein (HSP20) family.</text>
</comment>
<name>A0AAW0VZK6_CHEQU</name>
<feature type="compositionally biased region" description="Low complexity" evidence="3">
    <location>
        <begin position="174"/>
        <end position="216"/>
    </location>
</feature>
<reference evidence="5" key="2">
    <citation type="submission" date="2024-01" db="EMBL/GenBank/DDBJ databases">
        <authorList>
            <person name="He J."/>
            <person name="Wang M."/>
            <person name="Zheng J."/>
            <person name="Liu Z."/>
        </authorList>
    </citation>
    <scope>NUCLEOTIDE SEQUENCE</scope>
    <source>
        <strain evidence="5">ZL_2023a</strain>
        <tissue evidence="5">Muscle</tissue>
    </source>
</reference>
<feature type="compositionally biased region" description="Low complexity" evidence="3">
    <location>
        <begin position="370"/>
        <end position="390"/>
    </location>
</feature>
<dbReference type="InterPro" id="IPR002068">
    <property type="entry name" value="A-crystallin/Hsp20_dom"/>
</dbReference>
<dbReference type="EMBL" id="JARKIK010000094">
    <property type="protein sequence ID" value="KAK8722618.1"/>
    <property type="molecule type" value="Genomic_DNA"/>
</dbReference>
<gene>
    <name evidence="5" type="ORF">OTU49_012133</name>
</gene>
<feature type="compositionally biased region" description="Low complexity" evidence="3">
    <location>
        <begin position="247"/>
        <end position="263"/>
    </location>
</feature>
<evidence type="ECO:0000256" key="1">
    <source>
        <dbReference type="PROSITE-ProRule" id="PRU00285"/>
    </source>
</evidence>
<dbReference type="PANTHER" id="PTHR45640:SF26">
    <property type="entry name" value="RE23625P"/>
    <property type="match status" value="1"/>
</dbReference>
<feature type="compositionally biased region" description="Basic and acidic residues" evidence="3">
    <location>
        <begin position="503"/>
        <end position="551"/>
    </location>
</feature>
<feature type="compositionally biased region" description="Low complexity" evidence="3">
    <location>
        <begin position="313"/>
        <end position="363"/>
    </location>
</feature>
<dbReference type="AlphaFoldDB" id="A0AAW0VZK6"/>
<dbReference type="Pfam" id="PF00011">
    <property type="entry name" value="HSP20"/>
    <property type="match status" value="1"/>
</dbReference>
<protein>
    <recommendedName>
        <fullName evidence="4">SHSP domain-containing protein</fullName>
    </recommendedName>
</protein>
<keyword evidence="6" id="KW-1185">Reference proteome</keyword>
<sequence>MMPSGKSLNVVQRESFFDDTFFKENWEDFDRAVQSILDKFDNRGLKVDQGSRTECRDVYSKIRTSKIDEDLYASQALQITEKDGKFQAVMDVKDFNPRELQVRAVDDRIVVEGSYQKVSEDGASSSSKSFYKEFTLPPAADIDLVTTALSKDGVLTIKAPKKEGAPVSEVPKISSSSTSSSSVQKSSFSDGGSTSSFKSSSSKTVIQSSSSFESSSNDGLEGLPKEMREKLMFSDSGFGSLKTSTCSSPAPSEAGSESSRVSSTMEFDLGKRAPMRTEVAFNVTSPSQPTPQPVFQQTSQPMHQQGPYPQPQSPLQSQFQSPQPQFQSPQPQFQSPQPQFQSPQPQFQSPQPQFRSPQHQFQSPQPPFQSPQAQFQPSPQAQFQPSQPQFQPSPQPQFTPPSKPKFQPPQPQFQPTPQSQFTPPQPQFQPLFQQSPLFMPQEPLKQVFEQFPQAGAPGLQQMAKAPQVPPPAAQVVGSGNQSNISVTEENGRRILTSQTSNVVKEKDGFMEHKETAAEITDKESQAARREATTKILHEEEDPEGKFKRSEAADAAEVSESCIQHMPDGSVMSVKKSSSSTSSLKKSFSSTTGDAGPFFQSPEFPPGFGDLKNLMNRGQSLMSQMSTDSMASTLSGRSGFTDMSNFSHFSDPSSQYSGMSNFSNMSNFSDMSRMSSRLPNQNVPNTGNMAQDFNSRINKSFSSSSSSFNKSSFSSNFGDNF</sequence>
<dbReference type="PROSITE" id="PS01031">
    <property type="entry name" value="SHSP"/>
    <property type="match status" value="1"/>
</dbReference>
<dbReference type="PANTHER" id="PTHR45640">
    <property type="entry name" value="HEAT SHOCK PROTEIN HSP-12.2-RELATED"/>
    <property type="match status" value="1"/>
</dbReference>
<evidence type="ECO:0000259" key="4">
    <source>
        <dbReference type="PROSITE" id="PS01031"/>
    </source>
</evidence>